<keyword evidence="8 11" id="KW-1133">Transmembrane helix</keyword>
<evidence type="ECO:0000256" key="2">
    <source>
        <dbReference type="ARBA" id="ARBA00022475"/>
    </source>
</evidence>
<dbReference type="GO" id="GO:0015648">
    <property type="term" value="F:lipid-linked peptidoglycan transporter activity"/>
    <property type="evidence" value="ECO:0007669"/>
    <property type="project" value="TreeGrafter"/>
</dbReference>
<evidence type="ECO:0000256" key="4">
    <source>
        <dbReference type="ARBA" id="ARBA00022679"/>
    </source>
</evidence>
<gene>
    <name evidence="12" type="primary">mrdB</name>
    <name evidence="12" type="ORF">CLHUN_00550</name>
</gene>
<feature type="transmembrane region" description="Helical" evidence="11">
    <location>
        <begin position="18"/>
        <end position="38"/>
    </location>
</feature>
<feature type="transmembrane region" description="Helical" evidence="11">
    <location>
        <begin position="308"/>
        <end position="329"/>
    </location>
</feature>
<keyword evidence="7" id="KW-0573">Peptidoglycan synthesis</keyword>
<evidence type="ECO:0000256" key="7">
    <source>
        <dbReference type="ARBA" id="ARBA00022984"/>
    </source>
</evidence>
<dbReference type="Proteomes" id="UP000191554">
    <property type="component" value="Unassembled WGS sequence"/>
</dbReference>
<dbReference type="GO" id="GO:0008360">
    <property type="term" value="P:regulation of cell shape"/>
    <property type="evidence" value="ECO:0007669"/>
    <property type="project" value="UniProtKB-KW"/>
</dbReference>
<dbReference type="RefSeq" id="WP_080062562.1">
    <property type="nucleotide sequence ID" value="NZ_MZGX01000001.1"/>
</dbReference>
<dbReference type="Pfam" id="PF01098">
    <property type="entry name" value="FTSW_RODA_SPOVE"/>
    <property type="match status" value="1"/>
</dbReference>
<feature type="transmembrane region" description="Helical" evidence="11">
    <location>
        <begin position="74"/>
        <end position="93"/>
    </location>
</feature>
<keyword evidence="13" id="KW-1185">Reference proteome</keyword>
<evidence type="ECO:0000256" key="1">
    <source>
        <dbReference type="ARBA" id="ARBA00004141"/>
    </source>
</evidence>
<proteinExistence type="predicted"/>
<name>A0A1V4SQS6_RUMHU</name>
<keyword evidence="10" id="KW-0961">Cell wall biogenesis/degradation</keyword>
<dbReference type="GO" id="GO:0051301">
    <property type="term" value="P:cell division"/>
    <property type="evidence" value="ECO:0007669"/>
    <property type="project" value="InterPro"/>
</dbReference>
<protein>
    <submittedName>
        <fullName evidence="12">Rod shape-determining protein RodA</fullName>
    </submittedName>
</protein>
<dbReference type="GO" id="GO:0071555">
    <property type="term" value="P:cell wall organization"/>
    <property type="evidence" value="ECO:0007669"/>
    <property type="project" value="UniProtKB-KW"/>
</dbReference>
<feature type="transmembrane region" description="Helical" evidence="11">
    <location>
        <begin position="143"/>
        <end position="159"/>
    </location>
</feature>
<evidence type="ECO:0000313" key="13">
    <source>
        <dbReference type="Proteomes" id="UP000191554"/>
    </source>
</evidence>
<evidence type="ECO:0000256" key="6">
    <source>
        <dbReference type="ARBA" id="ARBA00022960"/>
    </source>
</evidence>
<evidence type="ECO:0000256" key="8">
    <source>
        <dbReference type="ARBA" id="ARBA00022989"/>
    </source>
</evidence>
<dbReference type="PROSITE" id="PS00428">
    <property type="entry name" value="FTSW_RODA_SPOVE"/>
    <property type="match status" value="1"/>
</dbReference>
<keyword evidence="5 11" id="KW-0812">Transmembrane</keyword>
<dbReference type="GO" id="GO:0005886">
    <property type="term" value="C:plasma membrane"/>
    <property type="evidence" value="ECO:0007669"/>
    <property type="project" value="TreeGrafter"/>
</dbReference>
<evidence type="ECO:0000256" key="9">
    <source>
        <dbReference type="ARBA" id="ARBA00023136"/>
    </source>
</evidence>
<feature type="transmembrane region" description="Helical" evidence="11">
    <location>
        <begin position="275"/>
        <end position="296"/>
    </location>
</feature>
<keyword evidence="3" id="KW-0328">Glycosyltransferase</keyword>
<feature type="transmembrane region" description="Helical" evidence="11">
    <location>
        <begin position="186"/>
        <end position="205"/>
    </location>
</feature>
<keyword evidence="6" id="KW-0133">Cell shape</keyword>
<keyword evidence="2" id="KW-1003">Cell membrane</keyword>
<dbReference type="PANTHER" id="PTHR30474">
    <property type="entry name" value="CELL CYCLE PROTEIN"/>
    <property type="match status" value="1"/>
</dbReference>
<evidence type="ECO:0000256" key="3">
    <source>
        <dbReference type="ARBA" id="ARBA00022676"/>
    </source>
</evidence>
<dbReference type="InterPro" id="IPR011923">
    <property type="entry name" value="RodA/MrdB"/>
</dbReference>
<dbReference type="GO" id="GO:0009252">
    <property type="term" value="P:peptidoglycan biosynthetic process"/>
    <property type="evidence" value="ECO:0007669"/>
    <property type="project" value="UniProtKB-KW"/>
</dbReference>
<feature type="transmembrane region" description="Helical" evidence="11">
    <location>
        <begin position="165"/>
        <end position="181"/>
    </location>
</feature>
<dbReference type="NCBIfam" id="TIGR02210">
    <property type="entry name" value="rodA_shape"/>
    <property type="match status" value="1"/>
</dbReference>
<dbReference type="PANTHER" id="PTHR30474:SF1">
    <property type="entry name" value="PEPTIDOGLYCAN GLYCOSYLTRANSFERASE MRDB"/>
    <property type="match status" value="1"/>
</dbReference>
<reference evidence="12 13" key="1">
    <citation type="submission" date="2017-03" db="EMBL/GenBank/DDBJ databases">
        <title>Genome sequence of Clostridium hungatei DSM 14427.</title>
        <authorList>
            <person name="Poehlein A."/>
            <person name="Daniel R."/>
        </authorList>
    </citation>
    <scope>NUCLEOTIDE SEQUENCE [LARGE SCALE GENOMIC DNA]</scope>
    <source>
        <strain evidence="12 13">DSM 14427</strain>
    </source>
</reference>
<evidence type="ECO:0000256" key="11">
    <source>
        <dbReference type="SAM" id="Phobius"/>
    </source>
</evidence>
<evidence type="ECO:0000256" key="10">
    <source>
        <dbReference type="ARBA" id="ARBA00023316"/>
    </source>
</evidence>
<keyword evidence="4" id="KW-0808">Transferase</keyword>
<dbReference type="AlphaFoldDB" id="A0A1V4SQS6"/>
<dbReference type="EMBL" id="MZGX01000001">
    <property type="protein sequence ID" value="OPX46239.1"/>
    <property type="molecule type" value="Genomic_DNA"/>
</dbReference>
<evidence type="ECO:0000256" key="5">
    <source>
        <dbReference type="ARBA" id="ARBA00022692"/>
    </source>
</evidence>
<feature type="transmembrane region" description="Helical" evidence="11">
    <location>
        <begin position="50"/>
        <end position="68"/>
    </location>
</feature>
<comment type="subcellular location">
    <subcellularLocation>
        <location evidence="1">Membrane</location>
        <topology evidence="1">Multi-pass membrane protein</topology>
    </subcellularLocation>
</comment>
<accession>A0A1V4SQS6</accession>
<organism evidence="12 13">
    <name type="scientific">Ruminiclostridium hungatei</name>
    <name type="common">Clostridium hungatei</name>
    <dbReference type="NCBI Taxonomy" id="48256"/>
    <lineage>
        <taxon>Bacteria</taxon>
        <taxon>Bacillati</taxon>
        <taxon>Bacillota</taxon>
        <taxon>Clostridia</taxon>
        <taxon>Eubacteriales</taxon>
        <taxon>Oscillospiraceae</taxon>
        <taxon>Ruminiclostridium</taxon>
    </lineage>
</organism>
<dbReference type="STRING" id="48256.CLHUN_00550"/>
<comment type="caution">
    <text evidence="12">The sequence shown here is derived from an EMBL/GenBank/DDBJ whole genome shotgun (WGS) entry which is preliminary data.</text>
</comment>
<evidence type="ECO:0000313" key="12">
    <source>
        <dbReference type="EMBL" id="OPX46239.1"/>
    </source>
</evidence>
<dbReference type="InterPro" id="IPR018365">
    <property type="entry name" value="Cell_cycle_FtsW-rel_CS"/>
</dbReference>
<dbReference type="GO" id="GO:0032153">
    <property type="term" value="C:cell division site"/>
    <property type="evidence" value="ECO:0007669"/>
    <property type="project" value="TreeGrafter"/>
</dbReference>
<feature type="transmembrane region" description="Helical" evidence="11">
    <location>
        <begin position="341"/>
        <end position="364"/>
    </location>
</feature>
<dbReference type="GO" id="GO:0016757">
    <property type="term" value="F:glycosyltransferase activity"/>
    <property type="evidence" value="ECO:0007669"/>
    <property type="project" value="UniProtKB-KW"/>
</dbReference>
<sequence>MYFVEKSKPANPYKRFDYLLFSLVMLLAAIGLVVFSSAVKDRTSLLKPQILALIMGIALCLILSAIDYKDLKVLSLFIFFGAMGLMVLVLFFGKGEDLGNKNWINIAGMSVQPSEYAKIAYIILASVFLERIKDSQEKNKSDIIKFLAYTCVAIGFVLLQKDLGTAMVFAFMFFLFIYMAGIPYRYIFILLGAAGLSLPFIWVYVLNDKRKDRILTFISPERDPQGGGYNVIKSKLAIGSGQLFGQGYGSGLQTQSGSVPVNESDFIFSVVGEELGFIGGCIIILLGLVILLRIIYISKNSSDTYGSFLCVGVAGMMGFNFIENIGMSIGLLPVTGLPLPFVSQGGTAMLANFTAVGIVLSVSLRRKRGNFNSSQ</sequence>
<dbReference type="OrthoDB" id="9812661at2"/>
<dbReference type="InterPro" id="IPR001182">
    <property type="entry name" value="FtsW/RodA"/>
</dbReference>
<keyword evidence="9 11" id="KW-0472">Membrane</keyword>